<evidence type="ECO:0000256" key="10">
    <source>
        <dbReference type="ARBA" id="ARBA00029774"/>
    </source>
</evidence>
<dbReference type="Proteomes" id="UP000289691">
    <property type="component" value="Unassembled WGS sequence"/>
</dbReference>
<keyword evidence="14" id="KW-1185">Reference proteome</keyword>
<dbReference type="GO" id="GO:0000049">
    <property type="term" value="F:tRNA binding"/>
    <property type="evidence" value="ECO:0007669"/>
    <property type="project" value="TreeGrafter"/>
</dbReference>
<evidence type="ECO:0000259" key="12">
    <source>
        <dbReference type="PROSITE" id="PS51163"/>
    </source>
</evidence>
<keyword evidence="8" id="KW-0547">Nucleotide-binding</keyword>
<evidence type="ECO:0000256" key="9">
    <source>
        <dbReference type="ARBA" id="ARBA00022840"/>
    </source>
</evidence>
<sequence length="217" mass="23725">MDAPVLEPTSGNLRRAADCIADGGVVVAPSDTNLALTVDPWQDEPIERVYEMTDRPPEKPLTLFVRDPDEWRTYGTHADPELVEQFVEASWPGPLDLVSRATDAVPHDRVRKDGTVALGCLSNPTWRDLVSHLDRPVAMTSANRAGEADDRLVDLAFAREQVGDHVDYLIEGGPRGSTESSTILDLSGEPSVLRHGDVTVGDLNRVANVIPEVENDR</sequence>
<dbReference type="GO" id="GO:0005524">
    <property type="term" value="F:ATP binding"/>
    <property type="evidence" value="ECO:0007669"/>
    <property type="project" value="UniProtKB-KW"/>
</dbReference>
<evidence type="ECO:0000313" key="13">
    <source>
        <dbReference type="EMBL" id="RXK51621.1"/>
    </source>
</evidence>
<dbReference type="GO" id="GO:0003725">
    <property type="term" value="F:double-stranded RNA binding"/>
    <property type="evidence" value="ECO:0007669"/>
    <property type="project" value="InterPro"/>
</dbReference>
<dbReference type="PANTHER" id="PTHR17490:SF16">
    <property type="entry name" value="THREONYLCARBAMOYL-AMP SYNTHASE"/>
    <property type="match status" value="1"/>
</dbReference>
<dbReference type="RefSeq" id="WP_129067484.1">
    <property type="nucleotide sequence ID" value="NZ_RDFA01000001.1"/>
</dbReference>
<dbReference type="InterPro" id="IPR017945">
    <property type="entry name" value="DHBP_synth_RibB-like_a/b_dom"/>
</dbReference>
<evidence type="ECO:0000256" key="4">
    <source>
        <dbReference type="ARBA" id="ARBA00022490"/>
    </source>
</evidence>
<evidence type="ECO:0000313" key="14">
    <source>
        <dbReference type="Proteomes" id="UP000289691"/>
    </source>
</evidence>
<keyword evidence="7" id="KW-0548">Nucleotidyltransferase</keyword>
<gene>
    <name evidence="13" type="ORF">EAF64_03040</name>
</gene>
<evidence type="ECO:0000256" key="5">
    <source>
        <dbReference type="ARBA" id="ARBA00022679"/>
    </source>
</evidence>
<dbReference type="SUPFAM" id="SSF55821">
    <property type="entry name" value="YrdC/RibB"/>
    <property type="match status" value="1"/>
</dbReference>
<dbReference type="Pfam" id="PF01300">
    <property type="entry name" value="Sua5_yciO_yrdC"/>
    <property type="match status" value="1"/>
</dbReference>
<dbReference type="GO" id="GO:0006450">
    <property type="term" value="P:regulation of translational fidelity"/>
    <property type="evidence" value="ECO:0007669"/>
    <property type="project" value="TreeGrafter"/>
</dbReference>
<keyword evidence="5" id="KW-0808">Transferase</keyword>
<dbReference type="InterPro" id="IPR006070">
    <property type="entry name" value="Sua5-like_dom"/>
</dbReference>
<keyword evidence="9" id="KW-0067">ATP-binding</keyword>
<keyword evidence="6" id="KW-0819">tRNA processing</keyword>
<evidence type="ECO:0000256" key="3">
    <source>
        <dbReference type="ARBA" id="ARBA00012584"/>
    </source>
</evidence>
<feature type="domain" description="YrdC-like" evidence="12">
    <location>
        <begin position="10"/>
        <end position="198"/>
    </location>
</feature>
<dbReference type="OrthoDB" id="39992at2157"/>
<reference evidence="13 14" key="1">
    <citation type="submission" date="2019-01" db="EMBL/GenBank/DDBJ databases">
        <title>Halorientalis sp. F13-25 a new haloarchaeum isolated from hypersaline water.</title>
        <authorList>
            <person name="Ana D.-V."/>
            <person name="Cristina S.-P."/>
            <person name="Antonio V."/>
        </authorList>
    </citation>
    <scope>NUCLEOTIDE SEQUENCE [LARGE SCALE GENOMIC DNA]</scope>
    <source>
        <strain evidence="13 14">F13-25</strain>
    </source>
</reference>
<keyword evidence="4" id="KW-0963">Cytoplasm</keyword>
<dbReference type="PROSITE" id="PS51163">
    <property type="entry name" value="YRDC"/>
    <property type="match status" value="1"/>
</dbReference>
<evidence type="ECO:0000256" key="1">
    <source>
        <dbReference type="ARBA" id="ARBA00004496"/>
    </source>
</evidence>
<proteinExistence type="inferred from homology"/>
<comment type="subcellular location">
    <subcellularLocation>
        <location evidence="1">Cytoplasm</location>
    </subcellularLocation>
</comment>
<dbReference type="GO" id="GO:0061710">
    <property type="term" value="F:L-threonylcarbamoyladenylate synthase"/>
    <property type="evidence" value="ECO:0007669"/>
    <property type="project" value="UniProtKB-EC"/>
</dbReference>
<comment type="similarity">
    <text evidence="2">Belongs to the SUA5 family.</text>
</comment>
<protein>
    <recommendedName>
        <fullName evidence="10">L-threonylcarbamoyladenylate synthase</fullName>
        <ecNumber evidence="3">2.7.7.87</ecNumber>
    </recommendedName>
    <alternativeName>
        <fullName evidence="10">L-threonylcarbamoyladenylate synthase</fullName>
    </alternativeName>
</protein>
<comment type="caution">
    <text evidence="13">The sequence shown here is derived from an EMBL/GenBank/DDBJ whole genome shotgun (WGS) entry which is preliminary data.</text>
</comment>
<evidence type="ECO:0000256" key="2">
    <source>
        <dbReference type="ARBA" id="ARBA00007663"/>
    </source>
</evidence>
<comment type="catalytic activity">
    <reaction evidence="11">
        <text>L-threonine + hydrogencarbonate + ATP = L-threonylcarbamoyladenylate + diphosphate + H2O</text>
        <dbReference type="Rhea" id="RHEA:36407"/>
        <dbReference type="ChEBI" id="CHEBI:15377"/>
        <dbReference type="ChEBI" id="CHEBI:17544"/>
        <dbReference type="ChEBI" id="CHEBI:30616"/>
        <dbReference type="ChEBI" id="CHEBI:33019"/>
        <dbReference type="ChEBI" id="CHEBI:57926"/>
        <dbReference type="ChEBI" id="CHEBI:73682"/>
        <dbReference type="EC" id="2.7.7.87"/>
    </reaction>
</comment>
<organism evidence="13 14">
    <name type="scientific">Halorientalis pallida</name>
    <dbReference type="NCBI Taxonomy" id="2479928"/>
    <lineage>
        <taxon>Archaea</taxon>
        <taxon>Methanobacteriati</taxon>
        <taxon>Methanobacteriota</taxon>
        <taxon>Stenosarchaea group</taxon>
        <taxon>Halobacteria</taxon>
        <taxon>Halobacteriales</taxon>
        <taxon>Haloarculaceae</taxon>
        <taxon>Halorientalis</taxon>
    </lineage>
</organism>
<dbReference type="GO" id="GO:0008033">
    <property type="term" value="P:tRNA processing"/>
    <property type="evidence" value="ECO:0007669"/>
    <property type="project" value="UniProtKB-KW"/>
</dbReference>
<dbReference type="PANTHER" id="PTHR17490">
    <property type="entry name" value="SUA5"/>
    <property type="match status" value="1"/>
</dbReference>
<dbReference type="AlphaFoldDB" id="A0A498L2V0"/>
<dbReference type="InterPro" id="IPR050156">
    <property type="entry name" value="TC-AMP_synthase_SUA5"/>
</dbReference>
<evidence type="ECO:0000256" key="7">
    <source>
        <dbReference type="ARBA" id="ARBA00022695"/>
    </source>
</evidence>
<accession>A0A498L2V0</accession>
<name>A0A498L2V0_9EURY</name>
<dbReference type="GO" id="GO:0005737">
    <property type="term" value="C:cytoplasm"/>
    <property type="evidence" value="ECO:0007669"/>
    <property type="project" value="UniProtKB-SubCell"/>
</dbReference>
<evidence type="ECO:0000256" key="8">
    <source>
        <dbReference type="ARBA" id="ARBA00022741"/>
    </source>
</evidence>
<evidence type="ECO:0000256" key="11">
    <source>
        <dbReference type="ARBA" id="ARBA00048366"/>
    </source>
</evidence>
<evidence type="ECO:0000256" key="6">
    <source>
        <dbReference type="ARBA" id="ARBA00022694"/>
    </source>
</evidence>
<dbReference type="EMBL" id="RDFA01000001">
    <property type="protein sequence ID" value="RXK51621.1"/>
    <property type="molecule type" value="Genomic_DNA"/>
</dbReference>
<dbReference type="EC" id="2.7.7.87" evidence="3"/>
<dbReference type="Gene3D" id="3.90.870.10">
    <property type="entry name" value="DHBP synthase"/>
    <property type="match status" value="1"/>
</dbReference>